<accession>A0A8K0E4X9</accession>
<protein>
    <submittedName>
        <fullName evidence="10">RNPEP protein</fullName>
    </submittedName>
</protein>
<comment type="similarity">
    <text evidence="2">Belongs to the peptidase M1 family.</text>
</comment>
<dbReference type="InterPro" id="IPR033577">
    <property type="entry name" value="AOPep"/>
</dbReference>
<evidence type="ECO:0000259" key="9">
    <source>
        <dbReference type="SMART" id="SM01263"/>
    </source>
</evidence>
<dbReference type="InterPro" id="IPR038502">
    <property type="entry name" value="M1_LTA-4_hydro/amino_C_sf"/>
</dbReference>
<keyword evidence="3" id="KW-0645">Protease</keyword>
<dbReference type="Gene3D" id="3.30.2010.30">
    <property type="match status" value="1"/>
</dbReference>
<feature type="region of interest" description="Disordered" evidence="8">
    <location>
        <begin position="526"/>
        <end position="585"/>
    </location>
</feature>
<dbReference type="AlphaFoldDB" id="A0A8K0E4X9"/>
<evidence type="ECO:0000256" key="5">
    <source>
        <dbReference type="ARBA" id="ARBA00022801"/>
    </source>
</evidence>
<dbReference type="GO" id="GO:0006508">
    <property type="term" value="P:proteolysis"/>
    <property type="evidence" value="ECO:0007669"/>
    <property type="project" value="UniProtKB-KW"/>
</dbReference>
<evidence type="ECO:0000313" key="10">
    <source>
        <dbReference type="EMBL" id="CAH1242082.1"/>
    </source>
</evidence>
<dbReference type="GO" id="GO:0005730">
    <property type="term" value="C:nucleolus"/>
    <property type="evidence" value="ECO:0007669"/>
    <property type="project" value="InterPro"/>
</dbReference>
<keyword evidence="4" id="KW-0479">Metal-binding</keyword>
<feature type="compositionally biased region" description="Basic and acidic residues" evidence="8">
    <location>
        <begin position="559"/>
        <end position="585"/>
    </location>
</feature>
<evidence type="ECO:0000256" key="8">
    <source>
        <dbReference type="SAM" id="MobiDB-lite"/>
    </source>
</evidence>
<dbReference type="InterPro" id="IPR042097">
    <property type="entry name" value="Aminopeptidase_N-like_N_sf"/>
</dbReference>
<evidence type="ECO:0000256" key="1">
    <source>
        <dbReference type="ARBA" id="ARBA00001947"/>
    </source>
</evidence>
<proteinExistence type="inferred from homology"/>
<keyword evidence="6" id="KW-0862">Zinc</keyword>
<dbReference type="Pfam" id="PF09127">
    <property type="entry name" value="Leuk-A4-hydro_C"/>
    <property type="match status" value="1"/>
</dbReference>
<comment type="cofactor">
    <cofactor evidence="1">
        <name>Zn(2+)</name>
        <dbReference type="ChEBI" id="CHEBI:29105"/>
    </cofactor>
</comment>
<dbReference type="PANTHER" id="PTHR46627">
    <property type="entry name" value="AMINOPEPTIDASE O"/>
    <property type="match status" value="1"/>
</dbReference>
<evidence type="ECO:0000256" key="7">
    <source>
        <dbReference type="ARBA" id="ARBA00023049"/>
    </source>
</evidence>
<dbReference type="Proteomes" id="UP000838412">
    <property type="component" value="Chromosome 12"/>
</dbReference>
<name>A0A8K0E4X9_BRALA</name>
<organism evidence="10 11">
    <name type="scientific">Branchiostoma lanceolatum</name>
    <name type="common">Common lancelet</name>
    <name type="synonym">Amphioxus lanceolatum</name>
    <dbReference type="NCBI Taxonomy" id="7740"/>
    <lineage>
        <taxon>Eukaryota</taxon>
        <taxon>Metazoa</taxon>
        <taxon>Chordata</taxon>
        <taxon>Cephalochordata</taxon>
        <taxon>Leptocardii</taxon>
        <taxon>Amphioxiformes</taxon>
        <taxon>Branchiostomatidae</taxon>
        <taxon>Branchiostoma</taxon>
    </lineage>
</organism>
<evidence type="ECO:0000256" key="3">
    <source>
        <dbReference type="ARBA" id="ARBA00022670"/>
    </source>
</evidence>
<evidence type="ECO:0000256" key="2">
    <source>
        <dbReference type="ARBA" id="ARBA00010136"/>
    </source>
</evidence>
<dbReference type="InterPro" id="IPR015211">
    <property type="entry name" value="Peptidase_M1_C"/>
</dbReference>
<evidence type="ECO:0000256" key="4">
    <source>
        <dbReference type="ARBA" id="ARBA00022723"/>
    </source>
</evidence>
<dbReference type="InterPro" id="IPR014782">
    <property type="entry name" value="Peptidase_M1_dom"/>
</dbReference>
<dbReference type="GO" id="GO:0008270">
    <property type="term" value="F:zinc ion binding"/>
    <property type="evidence" value="ECO:0007669"/>
    <property type="project" value="InterPro"/>
</dbReference>
<dbReference type="EMBL" id="OV696697">
    <property type="protein sequence ID" value="CAH1242082.1"/>
    <property type="molecule type" value="Genomic_DNA"/>
</dbReference>
<dbReference type="OrthoDB" id="79562at2759"/>
<dbReference type="Pfam" id="PF01433">
    <property type="entry name" value="Peptidase_M1"/>
    <property type="match status" value="1"/>
</dbReference>
<dbReference type="Gene3D" id="1.25.40.320">
    <property type="entry name" value="Peptidase M1, leukotriene A4 hydrolase/aminopeptidase C-terminal domain"/>
    <property type="match status" value="1"/>
</dbReference>
<sequence>MLTTFMGIHNCPSGRPLHHQVDPWCVRIWREGVRDRQSFPRVVRIKYRTTPEGGSLTWVTDQDGKPCVFTQGSCINNRSLFPCHDFLTMATWQAVVHAPHGATVLMSGEEPGAPWQPEAVAWQPDTVTKQPDTGIPVVKQTDSTQEEEFVSTDVPAANELTSFSEQMHEGVASVAKQCDVAKQQADTEAQVCSDIASRDHHYFYVTMPMPCSTLALAVGYWLQASSEESTTQEQNHLQPSIQVFAPAIHVQQAGREFLPLIEKYLSAAYDVLGPHPLPRLDVLMVPRCFASLGLASPHLMMVSQSLLAGDGSMCLRLAHEIAHSWFGLLIGSRDWTEEWISEGFATYLEDCIHAKAMGWTERESQEYSDLRASIRYRLLSAELENTEEELQTLRPSASGQGFHQGEGTVYVTNALNTDKLFTQVHYLKGYFLLRYFAKKVGAEKFHSLLKSFVQEFPRHGMNLIFSQDFFNLVFKTFPSLSSQGLTVERIYQDWLDCPGLPKQLQKNPVNASNILVKQVKETLKHWKDVDRQNRRSEREARKMTKTRRNPTGNTVKRKERQEQSRSLDEVCDREESMDGKNAVVHDGKRSYDVSKCLTDPDFSPPKNKCQAIGDDIPNKSSNFECSEQLSNSQSDVPHRTDLPVTSLINEGGVSAHDSKGKEPGKGLLQDQLVLFLEELLEMNSVASATLQRLEEHYRLSKCNADVRHRWCELVIKHGYSPGYKDVQRFLCEDQAMGVYLYGELMAYEQSEQQQLARETFNMLSQEMEEGPRKAVQEMLYGDLVDEREMGV</sequence>
<dbReference type="FunFam" id="1.10.390.10:FF:000014">
    <property type="entry name" value="aminopeptidase O isoform X1"/>
    <property type="match status" value="1"/>
</dbReference>
<keyword evidence="7" id="KW-0482">Metalloprotease</keyword>
<keyword evidence="5" id="KW-0378">Hydrolase</keyword>
<dbReference type="SUPFAM" id="SSF63737">
    <property type="entry name" value="Leukotriene A4 hydrolase N-terminal domain"/>
    <property type="match status" value="1"/>
</dbReference>
<dbReference type="Gene3D" id="1.10.390.10">
    <property type="entry name" value="Neutral Protease Domain 2"/>
    <property type="match status" value="1"/>
</dbReference>
<reference evidence="10" key="1">
    <citation type="submission" date="2022-01" db="EMBL/GenBank/DDBJ databases">
        <authorList>
            <person name="Braso-Vives M."/>
        </authorList>
    </citation>
    <scope>NUCLEOTIDE SEQUENCE</scope>
</reference>
<dbReference type="InterPro" id="IPR016024">
    <property type="entry name" value="ARM-type_fold"/>
</dbReference>
<dbReference type="SUPFAM" id="SSF55486">
    <property type="entry name" value="Metalloproteases ('zincins'), catalytic domain"/>
    <property type="match status" value="1"/>
</dbReference>
<dbReference type="GO" id="GO:0070006">
    <property type="term" value="F:metalloaminopeptidase activity"/>
    <property type="evidence" value="ECO:0007669"/>
    <property type="project" value="InterPro"/>
</dbReference>
<dbReference type="SUPFAM" id="SSF48371">
    <property type="entry name" value="ARM repeat"/>
    <property type="match status" value="1"/>
</dbReference>
<evidence type="ECO:0000313" key="11">
    <source>
        <dbReference type="Proteomes" id="UP000838412"/>
    </source>
</evidence>
<dbReference type="PANTHER" id="PTHR46627:SF1">
    <property type="entry name" value="AMINOPEPTIDASE O"/>
    <property type="match status" value="1"/>
</dbReference>
<dbReference type="SMART" id="SM01263">
    <property type="entry name" value="Leuk-A4-hydro_C"/>
    <property type="match status" value="1"/>
</dbReference>
<dbReference type="InterPro" id="IPR027268">
    <property type="entry name" value="Peptidase_M4/M1_CTD_sf"/>
</dbReference>
<gene>
    <name evidence="10" type="primary">RNPEP</name>
    <name evidence="10" type="ORF">BLAG_LOCUS5424</name>
</gene>
<keyword evidence="11" id="KW-1185">Reference proteome</keyword>
<feature type="domain" description="Peptidase M1 leukotriene A4 hydrolase/aminopeptidase C-terminal" evidence="9">
    <location>
        <begin position="646"/>
        <end position="779"/>
    </location>
</feature>
<feature type="compositionally biased region" description="Basic and acidic residues" evidence="8">
    <location>
        <begin position="526"/>
        <end position="542"/>
    </location>
</feature>
<dbReference type="Gene3D" id="2.60.40.1730">
    <property type="entry name" value="tricorn interacting facor f3 domain"/>
    <property type="match status" value="1"/>
</dbReference>
<evidence type="ECO:0000256" key="6">
    <source>
        <dbReference type="ARBA" id="ARBA00022833"/>
    </source>
</evidence>